<dbReference type="RefSeq" id="WP_006062758.1">
    <property type="nucleotide sequence ID" value="NZ_KB290827.1"/>
</dbReference>
<evidence type="ECO:0000256" key="1">
    <source>
        <dbReference type="ARBA" id="ARBA00000085"/>
    </source>
</evidence>
<dbReference type="STRING" id="1035195.HMPREF9997_00508"/>
<dbReference type="CDD" id="cd16917">
    <property type="entry name" value="HATPase_UhpB-NarQ-NarX-like"/>
    <property type="match status" value="1"/>
</dbReference>
<dbReference type="InterPro" id="IPR036890">
    <property type="entry name" value="HATPase_C_sf"/>
</dbReference>
<keyword evidence="8" id="KW-0902">Two-component regulatory system</keyword>
<dbReference type="AlphaFoldDB" id="L1MLE9"/>
<dbReference type="eggNOG" id="COG4585">
    <property type="taxonomic scope" value="Bacteria"/>
</dbReference>
<dbReference type="GO" id="GO:0005524">
    <property type="term" value="F:ATP binding"/>
    <property type="evidence" value="ECO:0007669"/>
    <property type="project" value="UniProtKB-KW"/>
</dbReference>
<evidence type="ECO:0000313" key="12">
    <source>
        <dbReference type="Proteomes" id="UP000010445"/>
    </source>
</evidence>
<proteinExistence type="predicted"/>
<dbReference type="GO" id="GO:0046983">
    <property type="term" value="F:protein dimerization activity"/>
    <property type="evidence" value="ECO:0007669"/>
    <property type="project" value="InterPro"/>
</dbReference>
<gene>
    <name evidence="11" type="ORF">HMPREF9997_00508</name>
</gene>
<feature type="transmembrane region" description="Helical" evidence="9">
    <location>
        <begin position="94"/>
        <end position="124"/>
    </location>
</feature>
<keyword evidence="9" id="KW-1133">Transmembrane helix</keyword>
<evidence type="ECO:0000259" key="10">
    <source>
        <dbReference type="SMART" id="SM00387"/>
    </source>
</evidence>
<dbReference type="EC" id="2.7.13.3" evidence="2"/>
<dbReference type="GO" id="GO:0016020">
    <property type="term" value="C:membrane"/>
    <property type="evidence" value="ECO:0007669"/>
    <property type="project" value="InterPro"/>
</dbReference>
<dbReference type="HOGENOM" id="CLU_000445_20_2_11"/>
<dbReference type="SMART" id="SM00387">
    <property type="entry name" value="HATPase_c"/>
    <property type="match status" value="1"/>
</dbReference>
<dbReference type="PANTHER" id="PTHR24421">
    <property type="entry name" value="NITRATE/NITRITE SENSOR PROTEIN NARX-RELATED"/>
    <property type="match status" value="1"/>
</dbReference>
<dbReference type="InterPro" id="IPR011712">
    <property type="entry name" value="Sig_transdc_His_kin_sub3_dim/P"/>
</dbReference>
<dbReference type="Gene3D" id="1.20.5.1930">
    <property type="match status" value="1"/>
</dbReference>
<dbReference type="PANTHER" id="PTHR24421:SF10">
    <property type="entry name" value="NITRATE_NITRITE SENSOR PROTEIN NARQ"/>
    <property type="match status" value="1"/>
</dbReference>
<dbReference type="GO" id="GO:0000155">
    <property type="term" value="F:phosphorelay sensor kinase activity"/>
    <property type="evidence" value="ECO:0007669"/>
    <property type="project" value="InterPro"/>
</dbReference>
<keyword evidence="6 11" id="KW-0418">Kinase</keyword>
<evidence type="ECO:0000256" key="5">
    <source>
        <dbReference type="ARBA" id="ARBA00022741"/>
    </source>
</evidence>
<feature type="transmembrane region" description="Helical" evidence="9">
    <location>
        <begin position="153"/>
        <end position="178"/>
    </location>
</feature>
<keyword evidence="12" id="KW-1185">Reference proteome</keyword>
<evidence type="ECO:0000256" key="7">
    <source>
        <dbReference type="ARBA" id="ARBA00022840"/>
    </source>
</evidence>
<comment type="caution">
    <text evidence="11">The sequence shown here is derived from an EMBL/GenBank/DDBJ whole genome shotgun (WGS) entry which is preliminary data.</text>
</comment>
<dbReference type="Gene3D" id="3.30.565.10">
    <property type="entry name" value="Histidine kinase-like ATPase, C-terminal domain"/>
    <property type="match status" value="1"/>
</dbReference>
<feature type="transmembrane region" description="Helical" evidence="9">
    <location>
        <begin position="44"/>
        <end position="73"/>
    </location>
</feature>
<dbReference type="OrthoDB" id="5242012at2"/>
<dbReference type="Proteomes" id="UP000010445">
    <property type="component" value="Unassembled WGS sequence"/>
</dbReference>
<keyword evidence="3" id="KW-0597">Phosphoprotein</keyword>
<feature type="domain" description="Histidine kinase/HSP90-like ATPase" evidence="10">
    <location>
        <begin position="318"/>
        <end position="414"/>
    </location>
</feature>
<comment type="catalytic activity">
    <reaction evidence="1">
        <text>ATP + protein L-histidine = ADP + protein N-phospho-L-histidine.</text>
        <dbReference type="EC" id="2.7.13.3"/>
    </reaction>
</comment>
<evidence type="ECO:0000313" key="11">
    <source>
        <dbReference type="EMBL" id="EKX91845.1"/>
    </source>
</evidence>
<keyword evidence="7" id="KW-0067">ATP-binding</keyword>
<protein>
    <recommendedName>
        <fullName evidence="2">histidine kinase</fullName>
        <ecNumber evidence="2">2.7.13.3</ecNumber>
    </recommendedName>
</protein>
<dbReference type="PATRIC" id="fig|1035195.3.peg.461"/>
<accession>L1MLE9</accession>
<dbReference type="Pfam" id="PF07730">
    <property type="entry name" value="HisKA_3"/>
    <property type="match status" value="1"/>
</dbReference>
<evidence type="ECO:0000256" key="2">
    <source>
        <dbReference type="ARBA" id="ARBA00012438"/>
    </source>
</evidence>
<reference evidence="11 12" key="1">
    <citation type="submission" date="2012-05" db="EMBL/GenBank/DDBJ databases">
        <authorList>
            <person name="Weinstock G."/>
            <person name="Sodergren E."/>
            <person name="Lobos E.A."/>
            <person name="Fulton L."/>
            <person name="Fulton R."/>
            <person name="Courtney L."/>
            <person name="Fronick C."/>
            <person name="O'Laughlin M."/>
            <person name="Godfrey J."/>
            <person name="Wilson R.M."/>
            <person name="Miner T."/>
            <person name="Farmer C."/>
            <person name="Delehaunty K."/>
            <person name="Cordes M."/>
            <person name="Minx P."/>
            <person name="Tomlinson C."/>
            <person name="Chen J."/>
            <person name="Wollam A."/>
            <person name="Pepin K.H."/>
            <person name="Bhonagiri V."/>
            <person name="Zhang X."/>
            <person name="Suruliraj S."/>
            <person name="Warren W."/>
            <person name="Mitreva M."/>
            <person name="Mardis E.R."/>
            <person name="Wilson R.K."/>
        </authorList>
    </citation>
    <scope>NUCLEOTIDE SEQUENCE [LARGE SCALE GENOMIC DNA]</scope>
    <source>
        <strain evidence="11 12">F0235</strain>
    </source>
</reference>
<keyword evidence="9" id="KW-0812">Transmembrane</keyword>
<evidence type="ECO:0000256" key="9">
    <source>
        <dbReference type="SAM" id="Phobius"/>
    </source>
</evidence>
<keyword evidence="4" id="KW-0808">Transferase</keyword>
<evidence type="ECO:0000256" key="4">
    <source>
        <dbReference type="ARBA" id="ARBA00022679"/>
    </source>
</evidence>
<evidence type="ECO:0000256" key="8">
    <source>
        <dbReference type="ARBA" id="ARBA00023012"/>
    </source>
</evidence>
<sequence length="422" mass="46190">MVSTQTTAQQEDPSQSVQWPRGFTFNFLRLLKTRNTWKALCWSYVMTILALPLLVVCSFVITIPPTAAMIDWLARRGARWMGMIVIQRPRSRWLDWRLIISLAAQVILSSVCFIITLLLSMMLIAPTAELVMLGINGSPHDYGLTFGDWQPPIAVSIGFDVLTVFSSFAALVYAGWFFTGASMYVTTAANLSTQEQVEEIERSREVLIDAFTGERRRIERELHDGVQQYLTALQLNIATLELSMDSPSESATESIEQAKLNARRALEALRSTIRGIYPQVLQDMGLVAALRELVAHSGIEGEVLVAASPGASDHIEGTPALLMYHCAAEGITNAVRHGKATHVCIRVHFDHESTVLAVDDDGIGVQEGVEKQSSSGTGTAGLQERAAALRGAVVLEPSALMRGACLRIKLPRIEVISAAESL</sequence>
<dbReference type="InterPro" id="IPR003594">
    <property type="entry name" value="HATPase_dom"/>
</dbReference>
<dbReference type="Pfam" id="PF02518">
    <property type="entry name" value="HATPase_c"/>
    <property type="match status" value="1"/>
</dbReference>
<evidence type="ECO:0000256" key="6">
    <source>
        <dbReference type="ARBA" id="ARBA00022777"/>
    </source>
</evidence>
<keyword evidence="5" id="KW-0547">Nucleotide-binding</keyword>
<dbReference type="InterPro" id="IPR050482">
    <property type="entry name" value="Sensor_HK_TwoCompSys"/>
</dbReference>
<keyword evidence="9" id="KW-0472">Membrane</keyword>
<dbReference type="SUPFAM" id="SSF55874">
    <property type="entry name" value="ATPase domain of HSP90 chaperone/DNA topoisomerase II/histidine kinase"/>
    <property type="match status" value="1"/>
</dbReference>
<name>L1MLE9_9CORY</name>
<organism evidence="11 12">
    <name type="scientific">Corynebacterium durum F0235</name>
    <dbReference type="NCBI Taxonomy" id="1035195"/>
    <lineage>
        <taxon>Bacteria</taxon>
        <taxon>Bacillati</taxon>
        <taxon>Actinomycetota</taxon>
        <taxon>Actinomycetes</taxon>
        <taxon>Mycobacteriales</taxon>
        <taxon>Corynebacteriaceae</taxon>
        <taxon>Corynebacterium</taxon>
    </lineage>
</organism>
<dbReference type="EMBL" id="AMEM01000009">
    <property type="protein sequence ID" value="EKX91845.1"/>
    <property type="molecule type" value="Genomic_DNA"/>
</dbReference>
<evidence type="ECO:0000256" key="3">
    <source>
        <dbReference type="ARBA" id="ARBA00022553"/>
    </source>
</evidence>